<keyword evidence="2" id="KW-1185">Reference proteome</keyword>
<evidence type="ECO:0000313" key="2">
    <source>
        <dbReference type="Proteomes" id="UP000324797"/>
    </source>
</evidence>
<protein>
    <submittedName>
        <fullName evidence="1">Uncharacterized protein</fullName>
    </submittedName>
</protein>
<proteinExistence type="predicted"/>
<name>A0A5S4YIP8_9BRAD</name>
<comment type="caution">
    <text evidence="1">The sequence shown here is derived from an EMBL/GenBank/DDBJ whole genome shotgun (WGS) entry which is preliminary data.</text>
</comment>
<accession>A0A5S4YIP8</accession>
<dbReference type="RefSeq" id="WP_148741697.1">
    <property type="nucleotide sequence ID" value="NZ_VSTH01000078.1"/>
</dbReference>
<dbReference type="Proteomes" id="UP000324797">
    <property type="component" value="Unassembled WGS sequence"/>
</dbReference>
<evidence type="ECO:0000313" key="1">
    <source>
        <dbReference type="EMBL" id="TYO64286.1"/>
    </source>
</evidence>
<sequence length="220" mass="22631">MKRARLAQIAGLFVVTAMFGPVTGLAQTAPAPSMKTIGTPSAAAKPEIVPSLFVLNSRGATLQGDTLTLTGVTPSSIIFADRPVRAAGHQPTADVIAEWGSGDDSFAKNPPNATVSVLGKDGSVKDAVVVLKNPKLEGDKLTFTVQALEGDLAGADGAAALFIDIIGRPFTPMSFAGVARRSAFRGAMYAGAVGAAAYAAPYAYAYGRPACGYYPYPPCY</sequence>
<gene>
    <name evidence="1" type="ORF">FXV83_23265</name>
</gene>
<organism evidence="1 2">
    <name type="scientific">Bradyrhizobium hipponense</name>
    <dbReference type="NCBI Taxonomy" id="2605638"/>
    <lineage>
        <taxon>Bacteria</taxon>
        <taxon>Pseudomonadati</taxon>
        <taxon>Pseudomonadota</taxon>
        <taxon>Alphaproteobacteria</taxon>
        <taxon>Hyphomicrobiales</taxon>
        <taxon>Nitrobacteraceae</taxon>
        <taxon>Bradyrhizobium</taxon>
    </lineage>
</organism>
<dbReference type="EMBL" id="VSTH01000078">
    <property type="protein sequence ID" value="TYO64286.1"/>
    <property type="molecule type" value="Genomic_DNA"/>
</dbReference>
<dbReference type="AlphaFoldDB" id="A0A5S4YIP8"/>
<reference evidence="1 2" key="1">
    <citation type="submission" date="2019-08" db="EMBL/GenBank/DDBJ databases">
        <title>Bradyrhizobium hipponensis sp. nov., a rhizobium isolated from a Lupinus angustifolius root nodule in Tunisia.</title>
        <authorList>
            <person name="Off K."/>
            <person name="Rejili M."/>
            <person name="Mars M."/>
            <person name="Brachmann A."/>
            <person name="Marin M."/>
        </authorList>
    </citation>
    <scope>NUCLEOTIDE SEQUENCE [LARGE SCALE GENOMIC DNA]</scope>
    <source>
        <strain evidence="2">aSej3</strain>
    </source>
</reference>